<dbReference type="GO" id="GO:0043531">
    <property type="term" value="F:ADP binding"/>
    <property type="evidence" value="ECO:0007669"/>
    <property type="project" value="InterPro"/>
</dbReference>
<comment type="subcellular location">
    <subcellularLocation>
        <location evidence="2">Cytoplasm</location>
    </subcellularLocation>
</comment>
<dbReference type="PANTHER" id="PTHR23155">
    <property type="entry name" value="DISEASE RESISTANCE PROTEIN RP"/>
    <property type="match status" value="1"/>
</dbReference>
<protein>
    <submittedName>
        <fullName evidence="13">Uncharacterized protein</fullName>
    </submittedName>
</protein>
<dbReference type="SUPFAM" id="SSF52540">
    <property type="entry name" value="P-loop containing nucleoside triphosphate hydrolases"/>
    <property type="match status" value="1"/>
</dbReference>
<evidence type="ECO:0000313" key="14">
    <source>
        <dbReference type="Proteomes" id="UP000030748"/>
    </source>
</evidence>
<reference evidence="13 14" key="1">
    <citation type="journal article" date="2013" name="Proc. Natl. Acad. Sci. U.S.A.">
        <title>Fine-scale variation in meiotic recombination in Mimulus inferred from population shotgun sequencing.</title>
        <authorList>
            <person name="Hellsten U."/>
            <person name="Wright K.M."/>
            <person name="Jenkins J."/>
            <person name="Shu S."/>
            <person name="Yuan Y."/>
            <person name="Wessler S.R."/>
            <person name="Schmutz J."/>
            <person name="Willis J.H."/>
            <person name="Rokhsar D.S."/>
        </authorList>
    </citation>
    <scope>NUCLEOTIDE SEQUENCE [LARGE SCALE GENOMIC DNA]</scope>
    <source>
        <strain evidence="14">cv. DUN x IM62</strain>
    </source>
</reference>
<dbReference type="Pfam" id="PF00931">
    <property type="entry name" value="NB-ARC"/>
    <property type="match status" value="1"/>
</dbReference>
<keyword evidence="10" id="KW-0067">ATP-binding</keyword>
<dbReference type="GO" id="GO:0009626">
    <property type="term" value="P:plant-type hypersensitive response"/>
    <property type="evidence" value="ECO:0007669"/>
    <property type="project" value="UniProtKB-KW"/>
</dbReference>
<sequence length="765" mass="87494">MAAYAASVSLMTLMEQIENHPRFSISVDKNQIESLREKIGFLLKFVENNTRGVINKEAQVLLSQISSSAYSAEDVIKSHVFDQTHAMEDAKRKVIKRKDGSISLLDLQTVIEDIDSIKKRVMEFKDESGAKDDLPLTYSVPATTTTTTTSSTPLTSITGKSTMVGFEIELHELMDRLTGLQSNLQIIPIVGMGGIGKTTLAKYAYENSLITRPFYIRRWVTVSQKYDVRGLLLQLSEQSSEMISKTDEQLGDELYTRLCGRKYLVVIDDLWSEEAWEKLKRFFPNDKNGSRIVVTTRIWDVANNFGSSCLRVNFLDKVKSWELFCEKAFGNQVGCPSKLENIGKDIVKKCKGLPLSISVIGGLLGRSSHMTQKYWKIISNDIISNVNLDQNENCLSILSLSYTYLPPHLKPCFLFMGFFSEDDEIHVSTLMKLWVAEGFIKPNKAQSLEDIAIGHFNDLIDMNLVLRYSSGANGRVVYCKIHDLLRDLCIRVRHSEKFISPSEIWEMRQLRHLNIRNLYLPHPPESCEPQKNDIVLPNLQTLKNVMDFKWSEEVCKRLPNVTKLNFEYRTSDSSSEICLYNIYRLGRLESLTCTSFHLVKLLHNLKFPSSIKKLTLEYCKVPCQDLTMIGSLPCLEILKLKTHSIEGREWNPVEGGFLRLKYLLIEDCDLVEWRAESSHFPVLQKLVLLDMNKLKQIPIEIGEISTLQVLHLKYCRLSAVVSALRIAEEQENAGNEGLRVRVEFNGRRHAERFWKNVELSEESFT</sequence>
<feature type="domain" description="Disease resistance protein winged helix" evidence="12">
    <location>
        <begin position="419"/>
        <end position="489"/>
    </location>
</feature>
<keyword evidence="9" id="KW-0611">Plant defense</keyword>
<dbReference type="InterPro" id="IPR058922">
    <property type="entry name" value="WHD_DRP"/>
</dbReference>
<name>A0A022QAT1_ERYGU</name>
<dbReference type="InterPro" id="IPR044974">
    <property type="entry name" value="Disease_R_plants"/>
</dbReference>
<dbReference type="InterPro" id="IPR032675">
    <property type="entry name" value="LRR_dom_sf"/>
</dbReference>
<organism evidence="13 14">
    <name type="scientific">Erythranthe guttata</name>
    <name type="common">Yellow monkey flower</name>
    <name type="synonym">Mimulus guttatus</name>
    <dbReference type="NCBI Taxonomy" id="4155"/>
    <lineage>
        <taxon>Eukaryota</taxon>
        <taxon>Viridiplantae</taxon>
        <taxon>Streptophyta</taxon>
        <taxon>Embryophyta</taxon>
        <taxon>Tracheophyta</taxon>
        <taxon>Spermatophyta</taxon>
        <taxon>Magnoliopsida</taxon>
        <taxon>eudicotyledons</taxon>
        <taxon>Gunneridae</taxon>
        <taxon>Pentapetalae</taxon>
        <taxon>asterids</taxon>
        <taxon>lamiids</taxon>
        <taxon>Lamiales</taxon>
        <taxon>Phrymaceae</taxon>
        <taxon>Erythranthe</taxon>
    </lineage>
</organism>
<accession>A0A022QAT1</accession>
<keyword evidence="6" id="KW-0381">Hypersensitive response</keyword>
<dbReference type="EMBL" id="KI632125">
    <property type="protein sequence ID" value="EYU24353.1"/>
    <property type="molecule type" value="Genomic_DNA"/>
</dbReference>
<dbReference type="InterPro" id="IPR042197">
    <property type="entry name" value="Apaf_helical"/>
</dbReference>
<dbReference type="GO" id="GO:0005737">
    <property type="term" value="C:cytoplasm"/>
    <property type="evidence" value="ECO:0007669"/>
    <property type="project" value="UniProtKB-SubCell"/>
</dbReference>
<dbReference type="Gene3D" id="3.80.10.10">
    <property type="entry name" value="Ribonuclease Inhibitor"/>
    <property type="match status" value="1"/>
</dbReference>
<keyword evidence="14" id="KW-1185">Reference proteome</keyword>
<evidence type="ECO:0000256" key="5">
    <source>
        <dbReference type="ARBA" id="ARBA00022614"/>
    </source>
</evidence>
<evidence type="ECO:0000256" key="1">
    <source>
        <dbReference type="ARBA" id="ARBA00002074"/>
    </source>
</evidence>
<dbReference type="PANTHER" id="PTHR23155:SF1152">
    <property type="entry name" value="AAA+ ATPASE DOMAIN-CONTAINING PROTEIN"/>
    <property type="match status" value="1"/>
</dbReference>
<evidence type="ECO:0000256" key="10">
    <source>
        <dbReference type="ARBA" id="ARBA00022840"/>
    </source>
</evidence>
<evidence type="ECO:0000256" key="4">
    <source>
        <dbReference type="ARBA" id="ARBA00022490"/>
    </source>
</evidence>
<comment type="similarity">
    <text evidence="3">Belongs to the disease resistance NB-LRR family.</text>
</comment>
<feature type="domain" description="NB-ARC" evidence="11">
    <location>
        <begin position="170"/>
        <end position="332"/>
    </location>
</feature>
<dbReference type="InterPro" id="IPR027417">
    <property type="entry name" value="P-loop_NTPase"/>
</dbReference>
<keyword evidence="7" id="KW-0677">Repeat</keyword>
<evidence type="ECO:0000256" key="6">
    <source>
        <dbReference type="ARBA" id="ARBA00022667"/>
    </source>
</evidence>
<comment type="function">
    <text evidence="1">Confers resistance to late blight (Phytophthora infestans) races carrying the avirulence gene Avr1. Resistance proteins guard the plant against pathogens that contain an appropriate avirulence protein via an indirect interaction with this avirulence protein. That triggers a defense system including the hypersensitive response, which restricts the pathogen growth.</text>
</comment>
<dbReference type="InterPro" id="IPR036388">
    <property type="entry name" value="WH-like_DNA-bd_sf"/>
</dbReference>
<dbReference type="GO" id="GO:0051607">
    <property type="term" value="P:defense response to virus"/>
    <property type="evidence" value="ECO:0007669"/>
    <property type="project" value="UniProtKB-ARBA"/>
</dbReference>
<dbReference type="SUPFAM" id="SSF52058">
    <property type="entry name" value="L domain-like"/>
    <property type="match status" value="1"/>
</dbReference>
<evidence type="ECO:0000256" key="3">
    <source>
        <dbReference type="ARBA" id="ARBA00008894"/>
    </source>
</evidence>
<keyword evidence="4" id="KW-0963">Cytoplasm</keyword>
<dbReference type="Pfam" id="PF23559">
    <property type="entry name" value="WHD_DRP"/>
    <property type="match status" value="1"/>
</dbReference>
<evidence type="ECO:0000259" key="12">
    <source>
        <dbReference type="Pfam" id="PF23559"/>
    </source>
</evidence>
<dbReference type="Gene3D" id="1.10.10.10">
    <property type="entry name" value="Winged helix-like DNA-binding domain superfamily/Winged helix DNA-binding domain"/>
    <property type="match status" value="1"/>
</dbReference>
<dbReference type="PRINTS" id="PR00364">
    <property type="entry name" value="DISEASERSIST"/>
</dbReference>
<evidence type="ECO:0000256" key="9">
    <source>
        <dbReference type="ARBA" id="ARBA00022821"/>
    </source>
</evidence>
<keyword evidence="8" id="KW-0547">Nucleotide-binding</keyword>
<dbReference type="Gene3D" id="3.40.50.300">
    <property type="entry name" value="P-loop containing nucleotide triphosphate hydrolases"/>
    <property type="match status" value="1"/>
</dbReference>
<dbReference type="eggNOG" id="KOG4658">
    <property type="taxonomic scope" value="Eukaryota"/>
</dbReference>
<dbReference type="FunFam" id="3.40.50.300:FF:001091">
    <property type="entry name" value="Probable disease resistance protein At1g61300"/>
    <property type="match status" value="1"/>
</dbReference>
<dbReference type="FunFam" id="1.10.10.10:FF:000322">
    <property type="entry name" value="Probable disease resistance protein At1g63360"/>
    <property type="match status" value="1"/>
</dbReference>
<dbReference type="Gene3D" id="1.20.5.4130">
    <property type="match status" value="1"/>
</dbReference>
<evidence type="ECO:0000256" key="2">
    <source>
        <dbReference type="ARBA" id="ARBA00004496"/>
    </source>
</evidence>
<dbReference type="Gene3D" id="1.10.8.430">
    <property type="entry name" value="Helical domain of apoptotic protease-activating factors"/>
    <property type="match status" value="1"/>
</dbReference>
<dbReference type="AlphaFoldDB" id="A0A022QAT1"/>
<evidence type="ECO:0000256" key="8">
    <source>
        <dbReference type="ARBA" id="ARBA00022741"/>
    </source>
</evidence>
<evidence type="ECO:0000256" key="7">
    <source>
        <dbReference type="ARBA" id="ARBA00022737"/>
    </source>
</evidence>
<proteinExistence type="inferred from homology"/>
<evidence type="ECO:0000259" key="11">
    <source>
        <dbReference type="Pfam" id="PF00931"/>
    </source>
</evidence>
<gene>
    <name evidence="13" type="ORF">MIMGU_mgv1a022376mg</name>
</gene>
<evidence type="ECO:0000313" key="13">
    <source>
        <dbReference type="EMBL" id="EYU24353.1"/>
    </source>
</evidence>
<feature type="non-terminal residue" evidence="13">
    <location>
        <position position="765"/>
    </location>
</feature>
<dbReference type="InterPro" id="IPR002182">
    <property type="entry name" value="NB-ARC"/>
</dbReference>
<dbReference type="GO" id="GO:0005524">
    <property type="term" value="F:ATP binding"/>
    <property type="evidence" value="ECO:0007669"/>
    <property type="project" value="UniProtKB-KW"/>
</dbReference>
<dbReference type="Proteomes" id="UP000030748">
    <property type="component" value="Unassembled WGS sequence"/>
</dbReference>
<keyword evidence="5" id="KW-0433">Leucine-rich repeat</keyword>